<accession>A0A2P5DEE0</accession>
<dbReference type="EMBL" id="JXTB01000043">
    <property type="protein sequence ID" value="PON71648.1"/>
    <property type="molecule type" value="Genomic_DNA"/>
</dbReference>
<name>A0A2P5DEE0_PARAD</name>
<protein>
    <submittedName>
        <fullName evidence="1">Uncharacterized protein</fullName>
    </submittedName>
</protein>
<gene>
    <name evidence="1" type="ORF">PanWU01x14_071030</name>
</gene>
<dbReference type="AlphaFoldDB" id="A0A2P5DEE0"/>
<evidence type="ECO:0000313" key="2">
    <source>
        <dbReference type="Proteomes" id="UP000237105"/>
    </source>
</evidence>
<reference evidence="2" key="1">
    <citation type="submission" date="2016-06" db="EMBL/GenBank/DDBJ databases">
        <title>Parallel loss of symbiosis genes in relatives of nitrogen-fixing non-legume Parasponia.</title>
        <authorList>
            <person name="Van Velzen R."/>
            <person name="Holmer R."/>
            <person name="Bu F."/>
            <person name="Rutten L."/>
            <person name="Van Zeijl A."/>
            <person name="Liu W."/>
            <person name="Santuari L."/>
            <person name="Cao Q."/>
            <person name="Sharma T."/>
            <person name="Shen D."/>
            <person name="Roswanjaya Y."/>
            <person name="Wardhani T."/>
            <person name="Kalhor M.S."/>
            <person name="Jansen J."/>
            <person name="Van den Hoogen J."/>
            <person name="Gungor B."/>
            <person name="Hartog M."/>
            <person name="Hontelez J."/>
            <person name="Verver J."/>
            <person name="Yang W.-C."/>
            <person name="Schijlen E."/>
            <person name="Repin R."/>
            <person name="Schilthuizen M."/>
            <person name="Schranz E."/>
            <person name="Heidstra R."/>
            <person name="Miyata K."/>
            <person name="Fedorova E."/>
            <person name="Kohlen W."/>
            <person name="Bisseling T."/>
            <person name="Smit S."/>
            <person name="Geurts R."/>
        </authorList>
    </citation>
    <scope>NUCLEOTIDE SEQUENCE [LARGE SCALE GENOMIC DNA]</scope>
    <source>
        <strain evidence="2">cv. WU1-14</strain>
    </source>
</reference>
<evidence type="ECO:0000313" key="1">
    <source>
        <dbReference type="EMBL" id="PON71648.1"/>
    </source>
</evidence>
<dbReference type="Proteomes" id="UP000237105">
    <property type="component" value="Unassembled WGS sequence"/>
</dbReference>
<dbReference type="OrthoDB" id="10312261at2759"/>
<dbReference type="PROSITE" id="PS51257">
    <property type="entry name" value="PROKAR_LIPOPROTEIN"/>
    <property type="match status" value="1"/>
</dbReference>
<proteinExistence type="predicted"/>
<sequence>MGSKFGLWAGLILWTIISHHTHATFWAGLGFISCYHLACWLVTP</sequence>
<keyword evidence="2" id="KW-1185">Reference proteome</keyword>
<comment type="caution">
    <text evidence="1">The sequence shown here is derived from an EMBL/GenBank/DDBJ whole genome shotgun (WGS) entry which is preliminary data.</text>
</comment>
<organism evidence="1 2">
    <name type="scientific">Parasponia andersonii</name>
    <name type="common">Sponia andersonii</name>
    <dbReference type="NCBI Taxonomy" id="3476"/>
    <lineage>
        <taxon>Eukaryota</taxon>
        <taxon>Viridiplantae</taxon>
        <taxon>Streptophyta</taxon>
        <taxon>Embryophyta</taxon>
        <taxon>Tracheophyta</taxon>
        <taxon>Spermatophyta</taxon>
        <taxon>Magnoliopsida</taxon>
        <taxon>eudicotyledons</taxon>
        <taxon>Gunneridae</taxon>
        <taxon>Pentapetalae</taxon>
        <taxon>rosids</taxon>
        <taxon>fabids</taxon>
        <taxon>Rosales</taxon>
        <taxon>Cannabaceae</taxon>
        <taxon>Parasponia</taxon>
    </lineage>
</organism>